<feature type="signal peptide" evidence="1">
    <location>
        <begin position="1"/>
        <end position="17"/>
    </location>
</feature>
<comment type="caution">
    <text evidence="2">The sequence shown here is derived from an EMBL/GenBank/DDBJ whole genome shotgun (WGS) entry which is preliminary data.</text>
</comment>
<organism evidence="2 3">
    <name type="scientific">Hydnum rufescens UP504</name>
    <dbReference type="NCBI Taxonomy" id="1448309"/>
    <lineage>
        <taxon>Eukaryota</taxon>
        <taxon>Fungi</taxon>
        <taxon>Dikarya</taxon>
        <taxon>Basidiomycota</taxon>
        <taxon>Agaricomycotina</taxon>
        <taxon>Agaricomycetes</taxon>
        <taxon>Cantharellales</taxon>
        <taxon>Hydnaceae</taxon>
        <taxon>Hydnum</taxon>
    </lineage>
</organism>
<dbReference type="SUPFAM" id="SSF47240">
    <property type="entry name" value="Ferritin-like"/>
    <property type="match status" value="1"/>
</dbReference>
<dbReference type="Gene3D" id="1.20.1260.10">
    <property type="match status" value="1"/>
</dbReference>
<reference evidence="2" key="1">
    <citation type="journal article" date="2020" name="Nat. Commun.">
        <title>Large-scale genome sequencing of mycorrhizal fungi provides insights into the early evolution of symbiotic traits.</title>
        <authorList>
            <person name="Miyauchi S."/>
            <person name="Kiss E."/>
            <person name="Kuo A."/>
            <person name="Drula E."/>
            <person name="Kohler A."/>
            <person name="Sanchez-Garcia M."/>
            <person name="Morin E."/>
            <person name="Andreopoulos B."/>
            <person name="Barry K.W."/>
            <person name="Bonito G."/>
            <person name="Buee M."/>
            <person name="Carver A."/>
            <person name="Chen C."/>
            <person name="Cichocki N."/>
            <person name="Clum A."/>
            <person name="Culley D."/>
            <person name="Crous P.W."/>
            <person name="Fauchery L."/>
            <person name="Girlanda M."/>
            <person name="Hayes R.D."/>
            <person name="Keri Z."/>
            <person name="LaButti K."/>
            <person name="Lipzen A."/>
            <person name="Lombard V."/>
            <person name="Magnuson J."/>
            <person name="Maillard F."/>
            <person name="Murat C."/>
            <person name="Nolan M."/>
            <person name="Ohm R.A."/>
            <person name="Pangilinan J."/>
            <person name="Pereira M.F."/>
            <person name="Perotto S."/>
            <person name="Peter M."/>
            <person name="Pfister S."/>
            <person name="Riley R."/>
            <person name="Sitrit Y."/>
            <person name="Stielow J.B."/>
            <person name="Szollosi G."/>
            <person name="Zifcakova L."/>
            <person name="Stursova M."/>
            <person name="Spatafora J.W."/>
            <person name="Tedersoo L."/>
            <person name="Vaario L.M."/>
            <person name="Yamada A."/>
            <person name="Yan M."/>
            <person name="Wang P."/>
            <person name="Xu J."/>
            <person name="Bruns T."/>
            <person name="Baldrian P."/>
            <person name="Vilgalys R."/>
            <person name="Dunand C."/>
            <person name="Henrissat B."/>
            <person name="Grigoriev I.V."/>
            <person name="Hibbett D."/>
            <person name="Nagy L.G."/>
            <person name="Martin F.M."/>
        </authorList>
    </citation>
    <scope>NUCLEOTIDE SEQUENCE</scope>
    <source>
        <strain evidence="2">UP504</strain>
    </source>
</reference>
<dbReference type="Pfam" id="PF13668">
    <property type="entry name" value="Ferritin_2"/>
    <property type="match status" value="1"/>
</dbReference>
<dbReference type="EMBL" id="MU128999">
    <property type="protein sequence ID" value="KAF9511510.1"/>
    <property type="molecule type" value="Genomic_DNA"/>
</dbReference>
<dbReference type="OrthoDB" id="2098436at2759"/>
<evidence type="ECO:0000256" key="1">
    <source>
        <dbReference type="SAM" id="SignalP"/>
    </source>
</evidence>
<proteinExistence type="predicted"/>
<accession>A0A9P6DVB6</accession>
<dbReference type="PANTHER" id="PTHR38705:SF1">
    <property type="entry name" value="PROTEIN RDS1"/>
    <property type="match status" value="1"/>
</dbReference>
<sequence length="290" mass="30743">MFFPLAFVLTLCSLAFAAPFKRGNTDTEILNFALTLEYLENAFYTEGLKKYSEASFTEAGFPTFVRGRISQIAQHEATHIKLLKKALGIAATKPCTYSFPDHDPKSFVALASALETGGVSAYLGSGPLLSTPELRKTAGSIQSTEARQASWIDSSALHGTPWSGSFDVPLDQDQIISIVNGFIVSCPATNPPLSAKPFSPLKVSAGVPGQNVTLTFKDDTSEGPFFLALLSGLSTTIVPIDCNNEATLPQGLQGVVFALVTTSSHKVSDNTTVAGVVPLNFDFLASASNP</sequence>
<keyword evidence="3" id="KW-1185">Reference proteome</keyword>
<dbReference type="InterPro" id="IPR039254">
    <property type="entry name" value="Rds1"/>
</dbReference>
<name>A0A9P6DVB6_9AGAM</name>
<evidence type="ECO:0000313" key="2">
    <source>
        <dbReference type="EMBL" id="KAF9511510.1"/>
    </source>
</evidence>
<protein>
    <submittedName>
        <fullName evidence="2">Uncharacterized protein</fullName>
    </submittedName>
</protein>
<evidence type="ECO:0000313" key="3">
    <source>
        <dbReference type="Proteomes" id="UP000886523"/>
    </source>
</evidence>
<dbReference type="InterPro" id="IPR012347">
    <property type="entry name" value="Ferritin-like"/>
</dbReference>
<dbReference type="AlphaFoldDB" id="A0A9P6DVB6"/>
<dbReference type="PANTHER" id="PTHR38705">
    <property type="entry name" value="PROTEIN RDS1"/>
    <property type="match status" value="1"/>
</dbReference>
<keyword evidence="1" id="KW-0732">Signal</keyword>
<dbReference type="Proteomes" id="UP000886523">
    <property type="component" value="Unassembled WGS sequence"/>
</dbReference>
<feature type="chain" id="PRO_5040433147" evidence="1">
    <location>
        <begin position="18"/>
        <end position="290"/>
    </location>
</feature>
<dbReference type="InterPro" id="IPR009078">
    <property type="entry name" value="Ferritin-like_SF"/>
</dbReference>
<gene>
    <name evidence="2" type="ORF">BS47DRAFT_1346671</name>
</gene>
<dbReference type="CDD" id="cd00657">
    <property type="entry name" value="Ferritin_like"/>
    <property type="match status" value="1"/>
</dbReference>